<feature type="compositionally biased region" description="Low complexity" evidence="8">
    <location>
        <begin position="1"/>
        <end position="12"/>
    </location>
</feature>
<feature type="compositionally biased region" description="Gly residues" evidence="8">
    <location>
        <begin position="13"/>
        <end position="26"/>
    </location>
</feature>
<keyword evidence="5 7" id="KW-1133">Transmembrane helix</keyword>
<gene>
    <name evidence="10" type="ORF">JJQ90_12410</name>
</gene>
<feature type="transmembrane region" description="Helical" evidence="7">
    <location>
        <begin position="400"/>
        <end position="418"/>
    </location>
</feature>
<organism evidence="10 11">
    <name type="scientific">Falsiroseomonas oleicola</name>
    <dbReference type="NCBI Taxonomy" id="2801474"/>
    <lineage>
        <taxon>Bacteria</taxon>
        <taxon>Pseudomonadati</taxon>
        <taxon>Pseudomonadota</taxon>
        <taxon>Alphaproteobacteria</taxon>
        <taxon>Acetobacterales</taxon>
        <taxon>Roseomonadaceae</taxon>
        <taxon>Falsiroseomonas</taxon>
    </lineage>
</organism>
<keyword evidence="3" id="KW-1003">Cell membrane</keyword>
<evidence type="ECO:0000256" key="2">
    <source>
        <dbReference type="ARBA" id="ARBA00022448"/>
    </source>
</evidence>
<keyword evidence="11" id="KW-1185">Reference proteome</keyword>
<feature type="domain" description="ABC transmembrane type-1" evidence="9">
    <location>
        <begin position="300"/>
        <end position="501"/>
    </location>
</feature>
<evidence type="ECO:0000256" key="1">
    <source>
        <dbReference type="ARBA" id="ARBA00004651"/>
    </source>
</evidence>
<feature type="transmembrane region" description="Helical" evidence="7">
    <location>
        <begin position="439"/>
        <end position="463"/>
    </location>
</feature>
<feature type="transmembrane region" description="Helical" evidence="7">
    <location>
        <begin position="212"/>
        <end position="230"/>
    </location>
</feature>
<dbReference type="Pfam" id="PF00528">
    <property type="entry name" value="BPD_transp_1"/>
    <property type="match status" value="1"/>
</dbReference>
<sequence>MARPGPGVAAARSGGGAPPAGRGGLDAGCRWHPGARGAAVPIHAADLLDAPGTAGRRGVDPGIPARGRDRHAGRGGGVERDPGGPSRRHARGRADGAQLLPRARPHRHAAGRLRPARRRLGRDGLELAGADRNPRRTRPQHGSGGARRAARPGLDHPPGRAAGDPGGLVRPPRRHLPPPRECQRGPAGTLLPHRDDPLGGVARALLRRGVQAVLVAVLVSGLCFTLVRLLPGDQAMRVAEGRYGYDRVTAASADAVRAELGLDRPAVEQFLAWVGRLAQGDLGVSLVTGERVVVEIAYQLGHTLLLSLAALSLALLAGPALGLFAGLRPGGVLDQAGMVGAAALRALPVFALGIGLMLVFGVTLGWLPVAGFHATENLVLPALALGLGLAAASARVARDATVAAVNAPFFGFALLRGLTRAQAVRQHVPRNAAVPVLAYLGVNLALLVEGVVVVESLFGWPGIGHALSHAISARDVPMLQGTALSLGLIFVALNAFTDVAILAADPRRRG</sequence>
<dbReference type="PANTHER" id="PTHR43163">
    <property type="entry name" value="DIPEPTIDE TRANSPORT SYSTEM PERMEASE PROTEIN DPPB-RELATED"/>
    <property type="match status" value="1"/>
</dbReference>
<dbReference type="PANTHER" id="PTHR43163:SF6">
    <property type="entry name" value="DIPEPTIDE TRANSPORT SYSTEM PERMEASE PROTEIN DPPB-RELATED"/>
    <property type="match status" value="1"/>
</dbReference>
<feature type="region of interest" description="Disordered" evidence="8">
    <location>
        <begin position="1"/>
        <end position="34"/>
    </location>
</feature>
<evidence type="ECO:0000256" key="8">
    <source>
        <dbReference type="SAM" id="MobiDB-lite"/>
    </source>
</evidence>
<feature type="compositionally biased region" description="Basic and acidic residues" evidence="8">
    <location>
        <begin position="66"/>
        <end position="82"/>
    </location>
</feature>
<evidence type="ECO:0000313" key="11">
    <source>
        <dbReference type="Proteomes" id="UP000689967"/>
    </source>
</evidence>
<protein>
    <submittedName>
        <fullName evidence="10">ABC transporter permease</fullName>
    </submittedName>
</protein>
<evidence type="ECO:0000259" key="9">
    <source>
        <dbReference type="PROSITE" id="PS50928"/>
    </source>
</evidence>
<dbReference type="InterPro" id="IPR045621">
    <property type="entry name" value="BPD_transp_1_N"/>
</dbReference>
<keyword evidence="6 7" id="KW-0472">Membrane</keyword>
<comment type="similarity">
    <text evidence="7">Belongs to the binding-protein-dependent transport system permease family.</text>
</comment>
<dbReference type="PROSITE" id="PS50928">
    <property type="entry name" value="ABC_TM1"/>
    <property type="match status" value="1"/>
</dbReference>
<feature type="transmembrane region" description="Helical" evidence="7">
    <location>
        <begin position="378"/>
        <end position="394"/>
    </location>
</feature>
<feature type="transmembrane region" description="Helical" evidence="7">
    <location>
        <begin position="347"/>
        <end position="366"/>
    </location>
</feature>
<accession>A0ABS6H7U6</accession>
<evidence type="ECO:0000256" key="6">
    <source>
        <dbReference type="ARBA" id="ARBA00023136"/>
    </source>
</evidence>
<feature type="transmembrane region" description="Helical" evidence="7">
    <location>
        <begin position="304"/>
        <end position="327"/>
    </location>
</feature>
<proteinExistence type="inferred from homology"/>
<comment type="subcellular location">
    <subcellularLocation>
        <location evidence="1 7">Cell membrane</location>
        <topology evidence="1 7">Multi-pass membrane protein</topology>
    </subcellularLocation>
</comment>
<feature type="compositionally biased region" description="Basic residues" evidence="8">
    <location>
        <begin position="103"/>
        <end position="120"/>
    </location>
</feature>
<name>A0ABS6H7U6_9PROT</name>
<evidence type="ECO:0000256" key="3">
    <source>
        <dbReference type="ARBA" id="ARBA00022475"/>
    </source>
</evidence>
<dbReference type="Pfam" id="PF19300">
    <property type="entry name" value="BPD_transp_1_N"/>
    <property type="match status" value="1"/>
</dbReference>
<dbReference type="Proteomes" id="UP000689967">
    <property type="component" value="Unassembled WGS sequence"/>
</dbReference>
<keyword evidence="2 7" id="KW-0813">Transport</keyword>
<evidence type="ECO:0000256" key="7">
    <source>
        <dbReference type="RuleBase" id="RU363032"/>
    </source>
</evidence>
<feature type="region of interest" description="Disordered" evidence="8">
    <location>
        <begin position="50"/>
        <end position="194"/>
    </location>
</feature>
<evidence type="ECO:0000256" key="5">
    <source>
        <dbReference type="ARBA" id="ARBA00022989"/>
    </source>
</evidence>
<evidence type="ECO:0000313" key="10">
    <source>
        <dbReference type="EMBL" id="MBU8544514.1"/>
    </source>
</evidence>
<dbReference type="EMBL" id="JAERQM010000003">
    <property type="protein sequence ID" value="MBU8544514.1"/>
    <property type="molecule type" value="Genomic_DNA"/>
</dbReference>
<dbReference type="InterPro" id="IPR000515">
    <property type="entry name" value="MetI-like"/>
</dbReference>
<keyword evidence="4 7" id="KW-0812">Transmembrane</keyword>
<reference evidence="10 11" key="1">
    <citation type="submission" date="2021-01" db="EMBL/GenBank/DDBJ databases">
        <title>Roseomonas sp. nov, a bacterium isolated from an oil production mixture in Yumen Oilfield.</title>
        <authorList>
            <person name="Wu D."/>
        </authorList>
    </citation>
    <scope>NUCLEOTIDE SEQUENCE [LARGE SCALE GENOMIC DNA]</scope>
    <source>
        <strain evidence="10 11">ROY-5-3</strain>
    </source>
</reference>
<feature type="transmembrane region" description="Helical" evidence="7">
    <location>
        <begin position="483"/>
        <end position="504"/>
    </location>
</feature>
<evidence type="ECO:0000256" key="4">
    <source>
        <dbReference type="ARBA" id="ARBA00022692"/>
    </source>
</evidence>
<comment type="caution">
    <text evidence="10">The sequence shown here is derived from an EMBL/GenBank/DDBJ whole genome shotgun (WGS) entry which is preliminary data.</text>
</comment>